<dbReference type="InterPro" id="IPR016166">
    <property type="entry name" value="FAD-bd_PCMH"/>
</dbReference>
<dbReference type="OrthoDB" id="8300278at2759"/>
<dbReference type="FunFam" id="3.30.465.10:FF:000013">
    <property type="entry name" value="Aldehyde oxidase"/>
    <property type="match status" value="1"/>
</dbReference>
<keyword evidence="3" id="KW-0500">Molybdenum</keyword>
<keyword evidence="4" id="KW-0576">Peroxisome</keyword>
<organism evidence="6 7">
    <name type="scientific">Trichoplusia ni</name>
    <name type="common">Cabbage looper</name>
    <dbReference type="NCBI Taxonomy" id="7111"/>
    <lineage>
        <taxon>Eukaryota</taxon>
        <taxon>Metazoa</taxon>
        <taxon>Ecdysozoa</taxon>
        <taxon>Arthropoda</taxon>
        <taxon>Hexapoda</taxon>
        <taxon>Insecta</taxon>
        <taxon>Pterygota</taxon>
        <taxon>Neoptera</taxon>
        <taxon>Endopterygota</taxon>
        <taxon>Lepidoptera</taxon>
        <taxon>Glossata</taxon>
        <taxon>Ditrysia</taxon>
        <taxon>Noctuoidea</taxon>
        <taxon>Noctuidae</taxon>
        <taxon>Plusiinae</taxon>
        <taxon>Trichoplusia</taxon>
    </lineage>
</organism>
<dbReference type="InterPro" id="IPR002346">
    <property type="entry name" value="Mopterin_DH_FAD-bd"/>
</dbReference>
<comment type="subunit">
    <text evidence="2">Homodimer.</text>
</comment>
<dbReference type="SUPFAM" id="SSF56176">
    <property type="entry name" value="FAD-binding/transporter-associated domain-like"/>
    <property type="match status" value="1"/>
</dbReference>
<dbReference type="Gene3D" id="3.30.465.10">
    <property type="match status" value="1"/>
</dbReference>
<dbReference type="GO" id="GO:0005506">
    <property type="term" value="F:iron ion binding"/>
    <property type="evidence" value="ECO:0007669"/>
    <property type="project" value="InterPro"/>
</dbReference>
<dbReference type="GO" id="GO:0005777">
    <property type="term" value="C:peroxisome"/>
    <property type="evidence" value="ECO:0007669"/>
    <property type="project" value="UniProtKB-SubCell"/>
</dbReference>
<evidence type="ECO:0000256" key="3">
    <source>
        <dbReference type="ARBA" id="ARBA00022505"/>
    </source>
</evidence>
<reference evidence="7" key="1">
    <citation type="submission" date="2025-08" db="UniProtKB">
        <authorList>
            <consortium name="RefSeq"/>
        </authorList>
    </citation>
    <scope>IDENTIFICATION</scope>
</reference>
<evidence type="ECO:0000313" key="6">
    <source>
        <dbReference type="Proteomes" id="UP000322000"/>
    </source>
</evidence>
<dbReference type="InterPro" id="IPR016169">
    <property type="entry name" value="FAD-bd_PCMH_sub2"/>
</dbReference>
<dbReference type="Pfam" id="PF00941">
    <property type="entry name" value="FAD_binding_5"/>
    <property type="match status" value="1"/>
</dbReference>
<dbReference type="GO" id="GO:0016491">
    <property type="term" value="F:oxidoreductase activity"/>
    <property type="evidence" value="ECO:0007669"/>
    <property type="project" value="InterPro"/>
</dbReference>
<evidence type="ECO:0000256" key="1">
    <source>
        <dbReference type="ARBA" id="ARBA00004275"/>
    </source>
</evidence>
<evidence type="ECO:0000256" key="2">
    <source>
        <dbReference type="ARBA" id="ARBA00011738"/>
    </source>
</evidence>
<dbReference type="InterPro" id="IPR036318">
    <property type="entry name" value="FAD-bd_PCMH-like_sf"/>
</dbReference>
<gene>
    <name evidence="7" type="primary">LOC113503766</name>
</gene>
<dbReference type="PROSITE" id="PS51387">
    <property type="entry name" value="FAD_PCMH"/>
    <property type="match status" value="1"/>
</dbReference>
<comment type="subcellular location">
    <subcellularLocation>
        <location evidence="1">Peroxisome</location>
    </subcellularLocation>
</comment>
<proteinExistence type="predicted"/>
<dbReference type="InParanoid" id="A0A7E5WNE4"/>
<accession>A0A7E5WNE4</accession>
<dbReference type="InterPro" id="IPR016208">
    <property type="entry name" value="Ald_Oxase/xanthine_DH-like"/>
</dbReference>
<sequence>MVREDDLGETETKKIVLKDGKIWYRPRLLKDVYQILGENLESYMLVGGNTAKGAFLIAEYPNALIDITAVQELRTNELDQNLVVGAGLTLTEFMDILKEGSKVENFSYFEKLYNHIELVAHIPIRNVGTIGGNLMIKHTYTVFQSDIFLLLDTVGAQLTISDYKGKQEVVTMQHFLTIDMKGKVIINIMLPP</sequence>
<dbReference type="Proteomes" id="UP000322000">
    <property type="component" value="Chromosome 20"/>
</dbReference>
<evidence type="ECO:0000256" key="4">
    <source>
        <dbReference type="ARBA" id="ARBA00023140"/>
    </source>
</evidence>
<protein>
    <submittedName>
        <fullName evidence="7">Abscisic-aldehyde oxidase-like</fullName>
    </submittedName>
</protein>
<dbReference type="RefSeq" id="XP_026741651.1">
    <property type="nucleotide sequence ID" value="XM_026885850.1"/>
</dbReference>
<dbReference type="PANTHER" id="PTHR11908:SF132">
    <property type="entry name" value="ALDEHYDE OXIDASE 1-RELATED"/>
    <property type="match status" value="1"/>
</dbReference>
<dbReference type="PANTHER" id="PTHR11908">
    <property type="entry name" value="XANTHINE DEHYDROGENASE"/>
    <property type="match status" value="1"/>
</dbReference>
<dbReference type="KEGG" id="tnl:113503766"/>
<dbReference type="AlphaFoldDB" id="A0A7E5WNE4"/>
<name>A0A7E5WNE4_TRINI</name>
<evidence type="ECO:0000313" key="7">
    <source>
        <dbReference type="RefSeq" id="XP_026741651.1"/>
    </source>
</evidence>
<evidence type="ECO:0000259" key="5">
    <source>
        <dbReference type="PROSITE" id="PS51387"/>
    </source>
</evidence>
<keyword evidence="6" id="KW-1185">Reference proteome</keyword>
<dbReference type="GO" id="GO:0071949">
    <property type="term" value="F:FAD binding"/>
    <property type="evidence" value="ECO:0007669"/>
    <property type="project" value="InterPro"/>
</dbReference>
<dbReference type="GeneID" id="113503766"/>
<feature type="domain" description="FAD-binding PCMH-type" evidence="5">
    <location>
        <begin position="16"/>
        <end position="192"/>
    </location>
</feature>